<dbReference type="InterPro" id="IPR004341">
    <property type="entry name" value="CAT_RNA-bd_dom"/>
</dbReference>
<feature type="domain" description="PRD" evidence="3">
    <location>
        <begin position="198"/>
        <end position="309"/>
    </location>
</feature>
<dbReference type="InterPro" id="IPR036634">
    <property type="entry name" value="PRD_sf"/>
</dbReference>
<dbReference type="Proteomes" id="UP000004090">
    <property type="component" value="Unassembled WGS sequence"/>
</dbReference>
<evidence type="ECO:0000256" key="1">
    <source>
        <dbReference type="ARBA" id="ARBA00022737"/>
    </source>
</evidence>
<organism evidence="4 5">
    <name type="scientific">Amedibacillus dolichus DSM 3991</name>
    <dbReference type="NCBI Taxonomy" id="428127"/>
    <lineage>
        <taxon>Bacteria</taxon>
        <taxon>Bacillati</taxon>
        <taxon>Bacillota</taxon>
        <taxon>Erysipelotrichia</taxon>
        <taxon>Erysipelotrichales</taxon>
        <taxon>Erysipelotrichaceae</taxon>
        <taxon>Amedibacillus</taxon>
    </lineage>
</organism>
<dbReference type="InterPro" id="IPR011608">
    <property type="entry name" value="PRD"/>
</dbReference>
<evidence type="ECO:0000313" key="5">
    <source>
        <dbReference type="Proteomes" id="UP000004090"/>
    </source>
</evidence>
<dbReference type="PANTHER" id="PTHR30185">
    <property type="entry name" value="CRYPTIC BETA-GLUCOSIDE BGL OPERON ANTITERMINATOR"/>
    <property type="match status" value="1"/>
</dbReference>
<dbReference type="Gene3D" id="1.10.1790.10">
    <property type="entry name" value="PRD domain"/>
    <property type="match status" value="2"/>
</dbReference>
<evidence type="ECO:0000259" key="3">
    <source>
        <dbReference type="PROSITE" id="PS51372"/>
    </source>
</evidence>
<sequence length="309" mass="35686">MRSGKTFGLYNVIVYIVLFIGLFCWRDIMKIIKIFNNNAVATISDNKNDLILTGSGIGFQKKIGDEVDENRIEKRYVYEGGEKDAMYQLFLRTPEEYFKLSQSIMEKAMEELNISFQDQTIIALTDHICFAVERYETGTELPNLVLDEIKTLYKEEFKIGLWSVKYINQELKIDLPIDEAGYIAMHIINGANNTNSNSTMKMIQLVDGCVSVISDSLGIYFDKDSLDYTRLVTHLKFMAQRIFSGIHEEEGFGDKEMISFLSNKDTKILTCITAIRNYISSTFSYELSEKELLYLMIHIYKIINLMDCY</sequence>
<dbReference type="PANTHER" id="PTHR30185:SF15">
    <property type="entry name" value="CRYPTIC BETA-GLUCOSIDE BGL OPERON ANTITERMINATOR"/>
    <property type="match status" value="1"/>
</dbReference>
<dbReference type="STRING" id="428127.EUBDOL_01950"/>
<dbReference type="GO" id="GO:0003723">
    <property type="term" value="F:RNA binding"/>
    <property type="evidence" value="ECO:0007669"/>
    <property type="project" value="InterPro"/>
</dbReference>
<protein>
    <submittedName>
        <fullName evidence="4">PRD domain protein</fullName>
    </submittedName>
</protein>
<dbReference type="Pfam" id="PF03123">
    <property type="entry name" value="CAT_RBD"/>
    <property type="match status" value="1"/>
</dbReference>
<dbReference type="SUPFAM" id="SSF63520">
    <property type="entry name" value="PTS-regulatory domain, PRD"/>
    <property type="match status" value="2"/>
</dbReference>
<feature type="transmembrane region" description="Helical" evidence="2">
    <location>
        <begin position="6"/>
        <end position="25"/>
    </location>
</feature>
<dbReference type="eggNOG" id="COG3711">
    <property type="taxonomic scope" value="Bacteria"/>
</dbReference>
<dbReference type="EMBL" id="ABAW02000024">
    <property type="protein sequence ID" value="EDP10692.1"/>
    <property type="molecule type" value="Genomic_DNA"/>
</dbReference>
<dbReference type="Gene3D" id="2.30.24.10">
    <property type="entry name" value="CAT RNA-binding domain"/>
    <property type="match status" value="1"/>
</dbReference>
<proteinExistence type="predicted"/>
<dbReference type="SUPFAM" id="SSF50151">
    <property type="entry name" value="SacY-like RNA-binding domain"/>
    <property type="match status" value="1"/>
</dbReference>
<accession>A8RDI0</accession>
<dbReference type="InterPro" id="IPR036650">
    <property type="entry name" value="CAT_RNA-bd_dom_sf"/>
</dbReference>
<dbReference type="AlphaFoldDB" id="A8RDI0"/>
<name>A8RDI0_9FIRM</name>
<dbReference type="Pfam" id="PF00874">
    <property type="entry name" value="PRD"/>
    <property type="match status" value="2"/>
</dbReference>
<gene>
    <name evidence="4" type="ORF">EUBDOL_01950</name>
</gene>
<reference evidence="4 5" key="1">
    <citation type="submission" date="2007-09" db="EMBL/GenBank/DDBJ databases">
        <title>Draft genome sequence of Eubacterium dolichum (DSM 3991).</title>
        <authorList>
            <person name="Sudarsanam P."/>
            <person name="Ley R."/>
            <person name="Guruge J."/>
            <person name="Turnbaugh P.J."/>
            <person name="Mahowald M."/>
            <person name="Liep D."/>
            <person name="Gordon J."/>
        </authorList>
    </citation>
    <scope>NUCLEOTIDE SEQUENCE [LARGE SCALE GENOMIC DNA]</scope>
    <source>
        <strain evidence="4 5">DSM 3991</strain>
    </source>
</reference>
<dbReference type="PROSITE" id="PS51372">
    <property type="entry name" value="PRD_2"/>
    <property type="match status" value="2"/>
</dbReference>
<keyword evidence="2" id="KW-0472">Membrane</keyword>
<dbReference type="SMART" id="SM01061">
    <property type="entry name" value="CAT_RBD"/>
    <property type="match status" value="1"/>
</dbReference>
<keyword evidence="2" id="KW-1133">Transmembrane helix</keyword>
<reference evidence="4 5" key="2">
    <citation type="submission" date="2007-09" db="EMBL/GenBank/DDBJ databases">
        <authorList>
            <person name="Fulton L."/>
            <person name="Clifton S."/>
            <person name="Fulton B."/>
            <person name="Xu J."/>
            <person name="Minx P."/>
            <person name="Pepin K.H."/>
            <person name="Johnson M."/>
            <person name="Thiruvilangam P."/>
            <person name="Bhonagiri V."/>
            <person name="Nash W.E."/>
            <person name="Mardis E.R."/>
            <person name="Wilson R.K."/>
        </authorList>
    </citation>
    <scope>NUCLEOTIDE SEQUENCE [LARGE SCALE GENOMIC DNA]</scope>
    <source>
        <strain evidence="4 5">DSM 3991</strain>
    </source>
</reference>
<keyword evidence="2" id="KW-0812">Transmembrane</keyword>
<evidence type="ECO:0000313" key="4">
    <source>
        <dbReference type="EMBL" id="EDP10692.1"/>
    </source>
</evidence>
<dbReference type="InterPro" id="IPR050661">
    <property type="entry name" value="BglG_antiterminators"/>
</dbReference>
<comment type="caution">
    <text evidence="4">The sequence shown here is derived from an EMBL/GenBank/DDBJ whole genome shotgun (WGS) entry which is preliminary data.</text>
</comment>
<dbReference type="GO" id="GO:0006355">
    <property type="term" value="P:regulation of DNA-templated transcription"/>
    <property type="evidence" value="ECO:0007669"/>
    <property type="project" value="InterPro"/>
</dbReference>
<feature type="domain" description="PRD" evidence="3">
    <location>
        <begin position="92"/>
        <end position="197"/>
    </location>
</feature>
<dbReference type="HOGENOM" id="CLU_078802_0_0_9"/>
<keyword evidence="1" id="KW-0677">Repeat</keyword>
<evidence type="ECO:0000256" key="2">
    <source>
        <dbReference type="SAM" id="Phobius"/>
    </source>
</evidence>